<gene>
    <name evidence="2" type="ORF">TsocGM_23355</name>
</gene>
<evidence type="ECO:0000313" key="2">
    <source>
        <dbReference type="EMBL" id="RUL82533.1"/>
    </source>
</evidence>
<feature type="region of interest" description="Disordered" evidence="1">
    <location>
        <begin position="20"/>
        <end position="50"/>
    </location>
</feature>
<evidence type="ECO:0000256" key="1">
    <source>
        <dbReference type="SAM" id="MobiDB-lite"/>
    </source>
</evidence>
<dbReference type="RefSeq" id="WP_126727873.1">
    <property type="nucleotide sequence ID" value="NZ_RYZH01000070.1"/>
</dbReference>
<proteinExistence type="predicted"/>
<reference evidence="2 3" key="1">
    <citation type="submission" date="2018-12" db="EMBL/GenBank/DDBJ databases">
        <authorList>
            <person name="Toschakov S.V."/>
        </authorList>
    </citation>
    <scope>NUCLEOTIDE SEQUENCE [LARGE SCALE GENOMIC DNA]</scope>
    <source>
        <strain evidence="2 3">GM2012</strain>
    </source>
</reference>
<reference evidence="2 3" key="2">
    <citation type="submission" date="2019-01" db="EMBL/GenBank/DDBJ databases">
        <title>Tautonia sociabilis, a novel thermotolerant planctomycete of Isosphaeraceae family, isolated from a 4000 m deep subterranean habitat.</title>
        <authorList>
            <person name="Kovaleva O.L."/>
            <person name="Elcheninov A.G."/>
            <person name="Van Heerden E."/>
            <person name="Toshchakov S.V."/>
            <person name="Novikov A."/>
            <person name="Bonch-Osmolovskaya E.A."/>
            <person name="Kublanov I.V."/>
        </authorList>
    </citation>
    <scope>NUCLEOTIDE SEQUENCE [LARGE SCALE GENOMIC DNA]</scope>
    <source>
        <strain evidence="2 3">GM2012</strain>
    </source>
</reference>
<keyword evidence="3" id="KW-1185">Reference proteome</keyword>
<dbReference type="AlphaFoldDB" id="A0A432MCZ8"/>
<dbReference type="EMBL" id="RYZH01000070">
    <property type="protein sequence ID" value="RUL82533.1"/>
    <property type="molecule type" value="Genomic_DNA"/>
</dbReference>
<accession>A0A432MCZ8</accession>
<organism evidence="2 3">
    <name type="scientific">Tautonia sociabilis</name>
    <dbReference type="NCBI Taxonomy" id="2080755"/>
    <lineage>
        <taxon>Bacteria</taxon>
        <taxon>Pseudomonadati</taxon>
        <taxon>Planctomycetota</taxon>
        <taxon>Planctomycetia</taxon>
        <taxon>Isosphaerales</taxon>
        <taxon>Isosphaeraceae</taxon>
        <taxon>Tautonia</taxon>
    </lineage>
</organism>
<dbReference type="Proteomes" id="UP000280296">
    <property type="component" value="Unassembled WGS sequence"/>
</dbReference>
<name>A0A432MCZ8_9BACT</name>
<comment type="caution">
    <text evidence="2">The sequence shown here is derived from an EMBL/GenBank/DDBJ whole genome shotgun (WGS) entry which is preliminary data.</text>
</comment>
<protein>
    <submittedName>
        <fullName evidence="2">Uncharacterized protein</fullName>
    </submittedName>
</protein>
<sequence>MRELLSILTTTVLLWGPAWTSRADDDEGQPRTVGAQTEEKPMTEQLPSPADVTTPVHHGDLDYSNPHRQTVHPRWAGGKVVWSMPLGPVAIDPQKTNFAEEYIVVYSTDGDGGKPEKVEGQYTIYDTRPGDEGYSPIWHHNYVIVPRDYKPQTLRSKEDVLKSGYRIVPTDEYTN</sequence>
<evidence type="ECO:0000313" key="3">
    <source>
        <dbReference type="Proteomes" id="UP000280296"/>
    </source>
</evidence>
<dbReference type="OrthoDB" id="1311978at2"/>